<evidence type="ECO:0000313" key="3">
    <source>
        <dbReference type="Proteomes" id="UP000252519"/>
    </source>
</evidence>
<dbReference type="OrthoDB" id="10259545at2759"/>
<protein>
    <recommendedName>
        <fullName evidence="1">Tryptophan synthase beta chain-like PALP domain-containing protein</fullName>
    </recommendedName>
</protein>
<organism evidence="2 3">
    <name type="scientific">Ancylostoma caninum</name>
    <name type="common">Dog hookworm</name>
    <dbReference type="NCBI Taxonomy" id="29170"/>
    <lineage>
        <taxon>Eukaryota</taxon>
        <taxon>Metazoa</taxon>
        <taxon>Ecdysozoa</taxon>
        <taxon>Nematoda</taxon>
        <taxon>Chromadorea</taxon>
        <taxon>Rhabditida</taxon>
        <taxon>Rhabditina</taxon>
        <taxon>Rhabditomorpha</taxon>
        <taxon>Strongyloidea</taxon>
        <taxon>Ancylostomatidae</taxon>
        <taxon>Ancylostomatinae</taxon>
        <taxon>Ancylostoma</taxon>
    </lineage>
</organism>
<dbReference type="STRING" id="29170.A0A368GAL8"/>
<dbReference type="PANTHER" id="PTHR10314">
    <property type="entry name" value="CYSTATHIONINE BETA-SYNTHASE"/>
    <property type="match status" value="1"/>
</dbReference>
<proteinExistence type="predicted"/>
<keyword evidence="3" id="KW-1185">Reference proteome</keyword>
<evidence type="ECO:0000259" key="1">
    <source>
        <dbReference type="Pfam" id="PF00291"/>
    </source>
</evidence>
<dbReference type="Pfam" id="PF00291">
    <property type="entry name" value="PALP"/>
    <property type="match status" value="1"/>
</dbReference>
<dbReference type="AlphaFoldDB" id="A0A368GAL8"/>
<dbReference type="Gene3D" id="3.40.50.1100">
    <property type="match status" value="2"/>
</dbReference>
<dbReference type="InterPro" id="IPR001926">
    <property type="entry name" value="TrpB-like_PALP"/>
</dbReference>
<feature type="domain" description="Tryptophan synthase beta chain-like PALP" evidence="1">
    <location>
        <begin position="2"/>
        <end position="146"/>
    </location>
</feature>
<reference evidence="2 3" key="1">
    <citation type="submission" date="2014-10" db="EMBL/GenBank/DDBJ databases">
        <title>Draft genome of the hookworm Ancylostoma caninum.</title>
        <authorList>
            <person name="Mitreva M."/>
        </authorList>
    </citation>
    <scope>NUCLEOTIDE SEQUENCE [LARGE SCALE GENOMIC DNA]</scope>
    <source>
        <strain evidence="2 3">Baltimore</strain>
    </source>
</reference>
<sequence>MGHTPLIKFQPHGFPKADIFFKNETATRTRSLKHRFAWALLLWAIVDGKVGSNTSVYDATSGNTGASEAYMCSLVGLRFIAVVSQILAVPFVQKELEQEKIDQITGNGGQIVKVNASLRSFYAKKLAEENNGFFINQFGNAEHAEEFHESEGTY</sequence>
<dbReference type="GO" id="GO:0019344">
    <property type="term" value="P:cysteine biosynthetic process"/>
    <property type="evidence" value="ECO:0007669"/>
    <property type="project" value="UniProtKB-ARBA"/>
</dbReference>
<gene>
    <name evidence="2" type="ORF">ANCCAN_12640</name>
</gene>
<accession>A0A368GAL8</accession>
<dbReference type="SUPFAM" id="SSF53686">
    <property type="entry name" value="Tryptophan synthase beta subunit-like PLP-dependent enzymes"/>
    <property type="match status" value="1"/>
</dbReference>
<dbReference type="InterPro" id="IPR036052">
    <property type="entry name" value="TrpB-like_PALP_sf"/>
</dbReference>
<name>A0A368GAL8_ANCCA</name>
<dbReference type="Proteomes" id="UP000252519">
    <property type="component" value="Unassembled WGS sequence"/>
</dbReference>
<dbReference type="EMBL" id="JOJR01000237">
    <property type="protein sequence ID" value="RCN41421.1"/>
    <property type="molecule type" value="Genomic_DNA"/>
</dbReference>
<evidence type="ECO:0000313" key="2">
    <source>
        <dbReference type="EMBL" id="RCN41421.1"/>
    </source>
</evidence>
<dbReference type="FunFam" id="3.40.50.1100:FF:000101">
    <property type="entry name" value="Putative pyridoxal-phosphate dependent protein F13B12.4"/>
    <property type="match status" value="1"/>
</dbReference>
<dbReference type="InterPro" id="IPR050214">
    <property type="entry name" value="Cys_Synth/Cystath_Beta-Synth"/>
</dbReference>
<comment type="caution">
    <text evidence="2">The sequence shown here is derived from an EMBL/GenBank/DDBJ whole genome shotgun (WGS) entry which is preliminary data.</text>
</comment>